<keyword evidence="11" id="KW-1185">Reference proteome</keyword>
<dbReference type="PANTHER" id="PTHR24356:SF1">
    <property type="entry name" value="SERINE_THREONINE-PROTEIN KINASE GREATWALL"/>
    <property type="match status" value="1"/>
</dbReference>
<dbReference type="Gene3D" id="3.30.200.20">
    <property type="entry name" value="Phosphorylase Kinase, domain 1"/>
    <property type="match status" value="1"/>
</dbReference>
<sequence>MLISLRDFVHLLLLISAKREIELVYSTPFALICKHIDEAAGVMAPDPIQLVYRLIADSLVSQKIEDPADAKSGTNTTLLSDSMPKGTSIRDFTLKKLVGRDGFGNVWLAERKRTRDLVAIKVLSRKETTVWMMNRAKNILAHADSPYVIKLFFSFSTANHLYMAMEYAPCSDCFSLLSSLGFLEEAIARFFLGEAAAGKEPQGAGGSSLPSNKHNSLEVGTADYLAPEILRRQWHDQRVAYHLLAGETPFGDSTATKIYAKVLVGEYERLSPSDVSPEAADLLSQRI</sequence>
<keyword evidence="2" id="KW-0723">Serine/threonine-protein kinase</keyword>
<dbReference type="InterPro" id="IPR000719">
    <property type="entry name" value="Prot_kinase_dom"/>
</dbReference>
<keyword evidence="4" id="KW-0547">Nucleotide-binding</keyword>
<dbReference type="HOGENOM" id="CLU_971246_0_0_1"/>
<comment type="catalytic activity">
    <reaction evidence="7">
        <text>L-threonyl-[protein] + ATP = O-phospho-L-threonyl-[protein] + ADP + H(+)</text>
        <dbReference type="Rhea" id="RHEA:46608"/>
        <dbReference type="Rhea" id="RHEA-COMP:11060"/>
        <dbReference type="Rhea" id="RHEA-COMP:11605"/>
        <dbReference type="ChEBI" id="CHEBI:15378"/>
        <dbReference type="ChEBI" id="CHEBI:30013"/>
        <dbReference type="ChEBI" id="CHEBI:30616"/>
        <dbReference type="ChEBI" id="CHEBI:61977"/>
        <dbReference type="ChEBI" id="CHEBI:456216"/>
        <dbReference type="EC" id="2.7.11.1"/>
    </reaction>
</comment>
<dbReference type="AlphaFoldDB" id="A0A0D3IPF3"/>
<evidence type="ECO:0000256" key="6">
    <source>
        <dbReference type="ARBA" id="ARBA00022840"/>
    </source>
</evidence>
<feature type="domain" description="Protein kinase" evidence="9">
    <location>
        <begin position="92"/>
        <end position="287"/>
    </location>
</feature>
<evidence type="ECO:0000256" key="8">
    <source>
        <dbReference type="ARBA" id="ARBA00048679"/>
    </source>
</evidence>
<reference evidence="10" key="2">
    <citation type="submission" date="2024-10" db="UniProtKB">
        <authorList>
            <consortium name="EnsemblProtists"/>
        </authorList>
    </citation>
    <scope>IDENTIFICATION</scope>
</reference>
<dbReference type="InterPro" id="IPR050236">
    <property type="entry name" value="Ser_Thr_kinase_AGC"/>
</dbReference>
<evidence type="ECO:0000256" key="2">
    <source>
        <dbReference type="ARBA" id="ARBA00022527"/>
    </source>
</evidence>
<evidence type="ECO:0000313" key="11">
    <source>
        <dbReference type="Proteomes" id="UP000013827"/>
    </source>
</evidence>
<dbReference type="Pfam" id="PF00069">
    <property type="entry name" value="Pkinase"/>
    <property type="match status" value="1"/>
</dbReference>
<dbReference type="PANTHER" id="PTHR24356">
    <property type="entry name" value="SERINE/THREONINE-PROTEIN KINASE"/>
    <property type="match status" value="1"/>
</dbReference>
<dbReference type="EnsemblProtists" id="EOD13138">
    <property type="protein sequence ID" value="EOD13138"/>
    <property type="gene ID" value="EMIHUDRAFT_212876"/>
</dbReference>
<evidence type="ECO:0000256" key="3">
    <source>
        <dbReference type="ARBA" id="ARBA00022679"/>
    </source>
</evidence>
<dbReference type="STRING" id="2903.R1BSN8"/>
<dbReference type="RefSeq" id="XP_005765567.1">
    <property type="nucleotide sequence ID" value="XM_005765510.1"/>
</dbReference>
<reference evidence="11" key="1">
    <citation type="journal article" date="2013" name="Nature">
        <title>Pan genome of the phytoplankton Emiliania underpins its global distribution.</title>
        <authorList>
            <person name="Read B.A."/>
            <person name="Kegel J."/>
            <person name="Klute M.J."/>
            <person name="Kuo A."/>
            <person name="Lefebvre S.C."/>
            <person name="Maumus F."/>
            <person name="Mayer C."/>
            <person name="Miller J."/>
            <person name="Monier A."/>
            <person name="Salamov A."/>
            <person name="Young J."/>
            <person name="Aguilar M."/>
            <person name="Claverie J.M."/>
            <person name="Frickenhaus S."/>
            <person name="Gonzalez K."/>
            <person name="Herman E.K."/>
            <person name="Lin Y.C."/>
            <person name="Napier J."/>
            <person name="Ogata H."/>
            <person name="Sarno A.F."/>
            <person name="Shmutz J."/>
            <person name="Schroeder D."/>
            <person name="de Vargas C."/>
            <person name="Verret F."/>
            <person name="von Dassow P."/>
            <person name="Valentin K."/>
            <person name="Van de Peer Y."/>
            <person name="Wheeler G."/>
            <person name="Dacks J.B."/>
            <person name="Delwiche C.F."/>
            <person name="Dyhrman S.T."/>
            <person name="Glockner G."/>
            <person name="John U."/>
            <person name="Richards T."/>
            <person name="Worden A.Z."/>
            <person name="Zhang X."/>
            <person name="Grigoriev I.V."/>
            <person name="Allen A.E."/>
            <person name="Bidle K."/>
            <person name="Borodovsky M."/>
            <person name="Bowler C."/>
            <person name="Brownlee C."/>
            <person name="Cock J.M."/>
            <person name="Elias M."/>
            <person name="Gladyshev V.N."/>
            <person name="Groth M."/>
            <person name="Guda C."/>
            <person name="Hadaegh A."/>
            <person name="Iglesias-Rodriguez M.D."/>
            <person name="Jenkins J."/>
            <person name="Jones B.M."/>
            <person name="Lawson T."/>
            <person name="Leese F."/>
            <person name="Lindquist E."/>
            <person name="Lobanov A."/>
            <person name="Lomsadze A."/>
            <person name="Malik S.B."/>
            <person name="Marsh M.E."/>
            <person name="Mackinder L."/>
            <person name="Mock T."/>
            <person name="Mueller-Roeber B."/>
            <person name="Pagarete A."/>
            <person name="Parker M."/>
            <person name="Probert I."/>
            <person name="Quesneville H."/>
            <person name="Raines C."/>
            <person name="Rensing S.A."/>
            <person name="Riano-Pachon D.M."/>
            <person name="Richier S."/>
            <person name="Rokitta S."/>
            <person name="Shiraiwa Y."/>
            <person name="Soanes D.M."/>
            <person name="van der Giezen M."/>
            <person name="Wahlund T.M."/>
            <person name="Williams B."/>
            <person name="Wilson W."/>
            <person name="Wolfe G."/>
            <person name="Wurch L.L."/>
        </authorList>
    </citation>
    <scope>NUCLEOTIDE SEQUENCE</scope>
</reference>
<dbReference type="PaxDb" id="2903-EOD13138"/>
<keyword evidence="3" id="KW-0808">Transferase</keyword>
<dbReference type="PROSITE" id="PS50011">
    <property type="entry name" value="PROTEIN_KINASE_DOM"/>
    <property type="match status" value="1"/>
</dbReference>
<dbReference type="GO" id="GO:0035556">
    <property type="term" value="P:intracellular signal transduction"/>
    <property type="evidence" value="ECO:0007669"/>
    <property type="project" value="TreeGrafter"/>
</dbReference>
<dbReference type="KEGG" id="ehx:EMIHUDRAFT_212876"/>
<dbReference type="GeneID" id="17259237"/>
<keyword evidence="5" id="KW-0418">Kinase</keyword>
<dbReference type="Proteomes" id="UP000013827">
    <property type="component" value="Unassembled WGS sequence"/>
</dbReference>
<evidence type="ECO:0000313" key="10">
    <source>
        <dbReference type="EnsemblProtists" id="EOD13138"/>
    </source>
</evidence>
<dbReference type="eggNOG" id="KOG0612">
    <property type="taxonomic scope" value="Eukaryota"/>
</dbReference>
<dbReference type="EC" id="2.7.11.1" evidence="1"/>
<proteinExistence type="predicted"/>
<organism evidence="10 11">
    <name type="scientific">Emiliania huxleyi (strain CCMP1516)</name>
    <dbReference type="NCBI Taxonomy" id="280463"/>
    <lineage>
        <taxon>Eukaryota</taxon>
        <taxon>Haptista</taxon>
        <taxon>Haptophyta</taxon>
        <taxon>Prymnesiophyceae</taxon>
        <taxon>Isochrysidales</taxon>
        <taxon>Noelaerhabdaceae</taxon>
        <taxon>Emiliania</taxon>
    </lineage>
</organism>
<evidence type="ECO:0000256" key="1">
    <source>
        <dbReference type="ARBA" id="ARBA00012513"/>
    </source>
</evidence>
<comment type="catalytic activity">
    <reaction evidence="8">
        <text>L-seryl-[protein] + ATP = O-phospho-L-seryl-[protein] + ADP + H(+)</text>
        <dbReference type="Rhea" id="RHEA:17989"/>
        <dbReference type="Rhea" id="RHEA-COMP:9863"/>
        <dbReference type="Rhea" id="RHEA-COMP:11604"/>
        <dbReference type="ChEBI" id="CHEBI:15378"/>
        <dbReference type="ChEBI" id="CHEBI:29999"/>
        <dbReference type="ChEBI" id="CHEBI:30616"/>
        <dbReference type="ChEBI" id="CHEBI:83421"/>
        <dbReference type="ChEBI" id="CHEBI:456216"/>
        <dbReference type="EC" id="2.7.11.1"/>
    </reaction>
</comment>
<accession>A0A0D3IPF3</accession>
<dbReference type="GO" id="GO:0005524">
    <property type="term" value="F:ATP binding"/>
    <property type="evidence" value="ECO:0007669"/>
    <property type="project" value="UniProtKB-KW"/>
</dbReference>
<dbReference type="SMART" id="SM00220">
    <property type="entry name" value="S_TKc"/>
    <property type="match status" value="1"/>
</dbReference>
<evidence type="ECO:0000256" key="4">
    <source>
        <dbReference type="ARBA" id="ARBA00022741"/>
    </source>
</evidence>
<dbReference type="SUPFAM" id="SSF56112">
    <property type="entry name" value="Protein kinase-like (PK-like)"/>
    <property type="match status" value="1"/>
</dbReference>
<protein>
    <recommendedName>
        <fullName evidence="1">non-specific serine/threonine protein kinase</fullName>
        <ecNumber evidence="1">2.7.11.1</ecNumber>
    </recommendedName>
</protein>
<dbReference type="Gene3D" id="1.10.510.10">
    <property type="entry name" value="Transferase(Phosphotransferase) domain 1"/>
    <property type="match status" value="1"/>
</dbReference>
<keyword evidence="6" id="KW-0067">ATP-binding</keyword>
<evidence type="ECO:0000259" key="9">
    <source>
        <dbReference type="PROSITE" id="PS50011"/>
    </source>
</evidence>
<evidence type="ECO:0000256" key="5">
    <source>
        <dbReference type="ARBA" id="ARBA00022777"/>
    </source>
</evidence>
<dbReference type="InterPro" id="IPR011009">
    <property type="entry name" value="Kinase-like_dom_sf"/>
</dbReference>
<name>A0A0D3IPF3_EMIH1</name>
<evidence type="ECO:0000256" key="7">
    <source>
        <dbReference type="ARBA" id="ARBA00047899"/>
    </source>
</evidence>
<dbReference type="GO" id="GO:0004674">
    <property type="term" value="F:protein serine/threonine kinase activity"/>
    <property type="evidence" value="ECO:0007669"/>
    <property type="project" value="UniProtKB-KW"/>
</dbReference>